<keyword evidence="7" id="KW-1185">Reference proteome</keyword>
<proteinExistence type="inferred from homology"/>
<dbReference type="PROSITE" id="PS00737">
    <property type="entry name" value="THIOLASE_2"/>
    <property type="match status" value="1"/>
</dbReference>
<evidence type="ECO:0000256" key="2">
    <source>
        <dbReference type="ARBA" id="ARBA00010982"/>
    </source>
</evidence>
<dbReference type="InterPro" id="IPR020610">
    <property type="entry name" value="Thiolase_AS"/>
</dbReference>
<dbReference type="EMBL" id="CAIIXF020000011">
    <property type="protein sequence ID" value="CAH1799284.1"/>
    <property type="molecule type" value="Genomic_DNA"/>
</dbReference>
<evidence type="ECO:0000313" key="6">
    <source>
        <dbReference type="EMBL" id="CAH1799284.1"/>
    </source>
</evidence>
<gene>
    <name evidence="6" type="ORF">OFUS_LOCUS23312</name>
</gene>
<dbReference type="InterPro" id="IPR020613">
    <property type="entry name" value="Thiolase_CS"/>
</dbReference>
<dbReference type="PANTHER" id="PTHR18919:SF107">
    <property type="entry name" value="ACETYL-COA ACETYLTRANSFERASE, CYTOSOLIC"/>
    <property type="match status" value="1"/>
</dbReference>
<evidence type="ECO:0000313" key="7">
    <source>
        <dbReference type="Proteomes" id="UP000749559"/>
    </source>
</evidence>
<protein>
    <recommendedName>
        <fullName evidence="8">Acetyl-CoA acetyltransferase, cytosolic</fullName>
    </recommendedName>
</protein>
<evidence type="ECO:0000256" key="1">
    <source>
        <dbReference type="ARBA" id="ARBA00005189"/>
    </source>
</evidence>
<keyword evidence="3 5" id="KW-0808">Transferase</keyword>
<dbReference type="PROSITE" id="PS00099">
    <property type="entry name" value="THIOLASE_3"/>
    <property type="match status" value="1"/>
</dbReference>
<dbReference type="CDD" id="cd00751">
    <property type="entry name" value="thiolase"/>
    <property type="match status" value="1"/>
</dbReference>
<sequence length="392" mass="40591">MEAVIVSAVRSPIGSFTGSLATVSAHDIGKIVIEEALKRSKVNPGDVSEVILGQVLTASEGQNPARQASMNAGIPDSVPAWGVNMLCGSGLKAVGLASQAIKAGDSTIVVAGGQENMSKAPHTADMRAGVKFGDVTMVDTVINDGLMDAFHKCHMGITAENIAKQWNLSREAQDQFALQSQLKCEAAQNAGHFDQEIIPISVPSRKGSIEVSKDEFPRQGCTIESMQKVRAAFIKDGSGTVTAANASGLNDGAAVCVVMSLQEATSRGLKPMARIVSWAQAGVDPKIMGTGPIPATRKALEKANWSVGDVDLFELNEAFAAQSLAVVTELGCPPEKVNINGGAIALGHPIGASGARILVTLLHALKRTGQKRGVAALCVGGGMGVAMCVEVM</sequence>
<evidence type="ECO:0000256" key="4">
    <source>
        <dbReference type="ARBA" id="ARBA00023315"/>
    </source>
</evidence>
<dbReference type="AlphaFoldDB" id="A0A8J1TC00"/>
<dbReference type="InterPro" id="IPR016039">
    <property type="entry name" value="Thiolase-like"/>
</dbReference>
<dbReference type="InterPro" id="IPR020615">
    <property type="entry name" value="Thiolase_acyl_enz_int_AS"/>
</dbReference>
<reference evidence="6" key="1">
    <citation type="submission" date="2022-03" db="EMBL/GenBank/DDBJ databases">
        <authorList>
            <person name="Martin C."/>
        </authorList>
    </citation>
    <scope>NUCLEOTIDE SEQUENCE</scope>
</reference>
<dbReference type="FunFam" id="3.40.47.10:FF:000010">
    <property type="entry name" value="Acetyl-CoA acetyltransferase (Thiolase)"/>
    <property type="match status" value="1"/>
</dbReference>
<evidence type="ECO:0000256" key="5">
    <source>
        <dbReference type="RuleBase" id="RU003557"/>
    </source>
</evidence>
<dbReference type="Proteomes" id="UP000749559">
    <property type="component" value="Unassembled WGS sequence"/>
</dbReference>
<keyword evidence="4 5" id="KW-0012">Acyltransferase</keyword>
<evidence type="ECO:0008006" key="8">
    <source>
        <dbReference type="Google" id="ProtNLM"/>
    </source>
</evidence>
<dbReference type="OrthoDB" id="5404651at2759"/>
<dbReference type="InterPro" id="IPR020616">
    <property type="entry name" value="Thiolase_N"/>
</dbReference>
<organism evidence="6 7">
    <name type="scientific">Owenia fusiformis</name>
    <name type="common">Polychaete worm</name>
    <dbReference type="NCBI Taxonomy" id="6347"/>
    <lineage>
        <taxon>Eukaryota</taxon>
        <taxon>Metazoa</taxon>
        <taxon>Spiralia</taxon>
        <taxon>Lophotrochozoa</taxon>
        <taxon>Annelida</taxon>
        <taxon>Polychaeta</taxon>
        <taxon>Sedentaria</taxon>
        <taxon>Canalipalpata</taxon>
        <taxon>Sabellida</taxon>
        <taxon>Oweniida</taxon>
        <taxon>Oweniidae</taxon>
        <taxon>Owenia</taxon>
    </lineage>
</organism>
<dbReference type="PROSITE" id="PS00098">
    <property type="entry name" value="THIOLASE_1"/>
    <property type="match status" value="1"/>
</dbReference>
<accession>A0A8J1TC00</accession>
<name>A0A8J1TC00_OWEFU</name>
<comment type="caution">
    <text evidence="6">The sequence shown here is derived from an EMBL/GenBank/DDBJ whole genome shotgun (WGS) entry which is preliminary data.</text>
</comment>
<dbReference type="Pfam" id="PF00108">
    <property type="entry name" value="Thiolase_N"/>
    <property type="match status" value="1"/>
</dbReference>
<dbReference type="InterPro" id="IPR002155">
    <property type="entry name" value="Thiolase"/>
</dbReference>
<evidence type="ECO:0000256" key="3">
    <source>
        <dbReference type="ARBA" id="ARBA00022679"/>
    </source>
</evidence>
<dbReference type="SUPFAM" id="SSF53901">
    <property type="entry name" value="Thiolase-like"/>
    <property type="match status" value="2"/>
</dbReference>
<dbReference type="GO" id="GO:0003988">
    <property type="term" value="F:acetyl-CoA C-acyltransferase activity"/>
    <property type="evidence" value="ECO:0007669"/>
    <property type="project" value="UniProtKB-ARBA"/>
</dbReference>
<comment type="similarity">
    <text evidence="2 5">Belongs to the thiolase-like superfamily. Thiolase family.</text>
</comment>
<dbReference type="Pfam" id="PF02803">
    <property type="entry name" value="Thiolase_C"/>
    <property type="match status" value="1"/>
</dbReference>
<dbReference type="PANTHER" id="PTHR18919">
    <property type="entry name" value="ACETYL-COA C-ACYLTRANSFERASE"/>
    <property type="match status" value="1"/>
</dbReference>
<comment type="pathway">
    <text evidence="1">Lipid metabolism.</text>
</comment>
<dbReference type="PIRSF" id="PIRSF000429">
    <property type="entry name" value="Ac-CoA_Ac_transf"/>
    <property type="match status" value="1"/>
</dbReference>
<dbReference type="InterPro" id="IPR020617">
    <property type="entry name" value="Thiolase_C"/>
</dbReference>
<dbReference type="NCBIfam" id="TIGR01930">
    <property type="entry name" value="AcCoA-C-Actrans"/>
    <property type="match status" value="1"/>
</dbReference>
<dbReference type="Gene3D" id="3.40.47.10">
    <property type="match status" value="2"/>
</dbReference>